<keyword evidence="2" id="KW-1185">Reference proteome</keyword>
<comment type="caution">
    <text evidence="1">The sequence shown here is derived from an EMBL/GenBank/DDBJ whole genome shotgun (WGS) entry which is preliminary data.</text>
</comment>
<feature type="non-terminal residue" evidence="1">
    <location>
        <position position="82"/>
    </location>
</feature>
<accession>A0ABQ9JGJ9</accession>
<dbReference type="EMBL" id="JAPWTJ010000658">
    <property type="protein sequence ID" value="KAJ8976537.1"/>
    <property type="molecule type" value="Genomic_DNA"/>
</dbReference>
<organism evidence="1 2">
    <name type="scientific">Molorchus minor</name>
    <dbReference type="NCBI Taxonomy" id="1323400"/>
    <lineage>
        <taxon>Eukaryota</taxon>
        <taxon>Metazoa</taxon>
        <taxon>Ecdysozoa</taxon>
        <taxon>Arthropoda</taxon>
        <taxon>Hexapoda</taxon>
        <taxon>Insecta</taxon>
        <taxon>Pterygota</taxon>
        <taxon>Neoptera</taxon>
        <taxon>Endopterygota</taxon>
        <taxon>Coleoptera</taxon>
        <taxon>Polyphaga</taxon>
        <taxon>Cucujiformia</taxon>
        <taxon>Chrysomeloidea</taxon>
        <taxon>Cerambycidae</taxon>
        <taxon>Lamiinae</taxon>
        <taxon>Monochamini</taxon>
        <taxon>Molorchus</taxon>
    </lineage>
</organism>
<dbReference type="Proteomes" id="UP001162164">
    <property type="component" value="Unassembled WGS sequence"/>
</dbReference>
<protein>
    <submittedName>
        <fullName evidence="1">Uncharacterized protein</fullName>
    </submittedName>
</protein>
<name>A0ABQ9JGJ9_9CUCU</name>
<evidence type="ECO:0000313" key="2">
    <source>
        <dbReference type="Proteomes" id="UP001162164"/>
    </source>
</evidence>
<sequence>MGPETTQSDLILYPEQCRTDIFLQCRFKPLGTEDLRVPLALAVSGRWGRGRYYCGSYSTPSSWCKAHHEEAVDIDEHGRAGT</sequence>
<evidence type="ECO:0000313" key="1">
    <source>
        <dbReference type="EMBL" id="KAJ8976537.1"/>
    </source>
</evidence>
<gene>
    <name evidence="1" type="ORF">NQ317_017944</name>
</gene>
<proteinExistence type="predicted"/>
<reference evidence="1" key="1">
    <citation type="journal article" date="2023" name="Insect Mol. Biol.">
        <title>Genome sequencing provides insights into the evolution of gene families encoding plant cell wall-degrading enzymes in longhorned beetles.</title>
        <authorList>
            <person name="Shin N.R."/>
            <person name="Okamura Y."/>
            <person name="Kirsch R."/>
            <person name="Pauchet Y."/>
        </authorList>
    </citation>
    <scope>NUCLEOTIDE SEQUENCE</scope>
    <source>
        <strain evidence="1">MMC_N1</strain>
    </source>
</reference>